<reference evidence="1 2" key="1">
    <citation type="submission" date="2005-09" db="EMBL/GenBank/DDBJ databases">
        <authorList>
            <person name="Mural R.J."/>
            <person name="Li P.W."/>
            <person name="Adams M.D."/>
            <person name="Amanatides P.G."/>
            <person name="Baden-Tillson H."/>
            <person name="Barnstead M."/>
            <person name="Chin S.H."/>
            <person name="Dew I."/>
            <person name="Evans C.A."/>
            <person name="Ferriera S."/>
            <person name="Flanigan M."/>
            <person name="Fosler C."/>
            <person name="Glodek A."/>
            <person name="Gu Z."/>
            <person name="Holt R.A."/>
            <person name="Jennings D."/>
            <person name="Kraft C.L."/>
            <person name="Lu F."/>
            <person name="Nguyen T."/>
            <person name="Nusskern D.R."/>
            <person name="Pfannkoch C.M."/>
            <person name="Sitter C."/>
            <person name="Sutton G.G."/>
            <person name="Venter J.C."/>
            <person name="Wang Z."/>
            <person name="Woodage T."/>
            <person name="Zheng X.H."/>
            <person name="Zhong F."/>
        </authorList>
    </citation>
    <scope>NUCLEOTIDE SEQUENCE [LARGE SCALE GENOMIC DNA]</scope>
    <source>
        <strain>BN</strain>
        <strain evidence="2">Sprague-Dawley</strain>
    </source>
</reference>
<organism evidence="1 2">
    <name type="scientific">Rattus norvegicus</name>
    <name type="common">Rat</name>
    <dbReference type="NCBI Taxonomy" id="10116"/>
    <lineage>
        <taxon>Eukaryota</taxon>
        <taxon>Metazoa</taxon>
        <taxon>Chordata</taxon>
        <taxon>Craniata</taxon>
        <taxon>Vertebrata</taxon>
        <taxon>Euteleostomi</taxon>
        <taxon>Mammalia</taxon>
        <taxon>Eutheria</taxon>
        <taxon>Euarchontoglires</taxon>
        <taxon>Glires</taxon>
        <taxon>Rodentia</taxon>
        <taxon>Myomorpha</taxon>
        <taxon>Muroidea</taxon>
        <taxon>Muridae</taxon>
        <taxon>Murinae</taxon>
        <taxon>Rattus</taxon>
    </lineage>
</organism>
<sequence>MPLCVGSVSPCWSKPHENCKELSMAGQSTYWTSHPPVSGKLWGEHAQLSLFTSDWIAFHSCRFVPPESANLDKLLPQRP</sequence>
<dbReference type="Proteomes" id="UP000234681">
    <property type="component" value="Chromosome 3"/>
</dbReference>
<dbReference type="EMBL" id="CH474001">
    <property type="protein sequence ID" value="EDL93441.1"/>
    <property type="molecule type" value="Genomic_DNA"/>
</dbReference>
<evidence type="ECO:0000313" key="2">
    <source>
        <dbReference type="Proteomes" id="UP000234681"/>
    </source>
</evidence>
<dbReference type="AlphaFoldDB" id="A6JTK6"/>
<protein>
    <submittedName>
        <fullName evidence="1">RCG45645</fullName>
    </submittedName>
</protein>
<accession>A6JTK6</accession>
<gene>
    <name evidence="1" type="ORF">rCG_45645</name>
</gene>
<name>A6JTK6_RAT</name>
<proteinExistence type="predicted"/>
<evidence type="ECO:0000313" key="1">
    <source>
        <dbReference type="EMBL" id="EDL93441.1"/>
    </source>
</evidence>